<feature type="domain" description="Methyltransferase type 11" evidence="2">
    <location>
        <begin position="67"/>
        <end position="162"/>
    </location>
</feature>
<dbReference type="InterPro" id="IPR029063">
    <property type="entry name" value="SAM-dependent_MTases_sf"/>
</dbReference>
<name>A0ABP4EW36_9ACTN</name>
<dbReference type="Proteomes" id="UP001499979">
    <property type="component" value="Unassembled WGS sequence"/>
</dbReference>
<dbReference type="InterPro" id="IPR013216">
    <property type="entry name" value="Methyltransf_11"/>
</dbReference>
<dbReference type="Gene3D" id="3.40.50.150">
    <property type="entry name" value="Vaccinia Virus protein VP39"/>
    <property type="match status" value="1"/>
</dbReference>
<dbReference type="SUPFAM" id="SSF53335">
    <property type="entry name" value="S-adenosyl-L-methionine-dependent methyltransferases"/>
    <property type="match status" value="1"/>
</dbReference>
<evidence type="ECO:0000313" key="3">
    <source>
        <dbReference type="EMBL" id="GAA1130008.1"/>
    </source>
</evidence>
<reference evidence="4" key="1">
    <citation type="journal article" date="2019" name="Int. J. Syst. Evol. Microbiol.">
        <title>The Global Catalogue of Microorganisms (GCM) 10K type strain sequencing project: providing services to taxonomists for standard genome sequencing and annotation.</title>
        <authorList>
            <consortium name="The Broad Institute Genomics Platform"/>
            <consortium name="The Broad Institute Genome Sequencing Center for Infectious Disease"/>
            <person name="Wu L."/>
            <person name="Ma J."/>
        </authorList>
    </citation>
    <scope>NUCLEOTIDE SEQUENCE [LARGE SCALE GENOMIC DNA]</scope>
    <source>
        <strain evidence="4">JCM 11813</strain>
    </source>
</reference>
<dbReference type="EMBL" id="BAAAJE010000002">
    <property type="protein sequence ID" value="GAA1130008.1"/>
    <property type="molecule type" value="Genomic_DNA"/>
</dbReference>
<gene>
    <name evidence="3" type="ORF">GCM10009606_07370</name>
</gene>
<dbReference type="GO" id="GO:0008168">
    <property type="term" value="F:methyltransferase activity"/>
    <property type="evidence" value="ECO:0007669"/>
    <property type="project" value="UniProtKB-KW"/>
</dbReference>
<keyword evidence="4" id="KW-1185">Reference proteome</keyword>
<evidence type="ECO:0000259" key="2">
    <source>
        <dbReference type="Pfam" id="PF08241"/>
    </source>
</evidence>
<comment type="caution">
    <text evidence="3">The sequence shown here is derived from an EMBL/GenBank/DDBJ whole genome shotgun (WGS) entry which is preliminary data.</text>
</comment>
<keyword evidence="3" id="KW-0489">Methyltransferase</keyword>
<dbReference type="PANTHER" id="PTHR43591">
    <property type="entry name" value="METHYLTRANSFERASE"/>
    <property type="match status" value="1"/>
</dbReference>
<keyword evidence="3" id="KW-0808">Transferase</keyword>
<feature type="region of interest" description="Disordered" evidence="1">
    <location>
        <begin position="1"/>
        <end position="21"/>
    </location>
</feature>
<proteinExistence type="predicted"/>
<dbReference type="GO" id="GO:0032259">
    <property type="term" value="P:methylation"/>
    <property type="evidence" value="ECO:0007669"/>
    <property type="project" value="UniProtKB-KW"/>
</dbReference>
<dbReference type="CDD" id="cd02440">
    <property type="entry name" value="AdoMet_MTases"/>
    <property type="match status" value="1"/>
</dbReference>
<evidence type="ECO:0000313" key="4">
    <source>
        <dbReference type="Proteomes" id="UP001499979"/>
    </source>
</evidence>
<protein>
    <submittedName>
        <fullName evidence="3">Class I SAM-dependent methyltransferase</fullName>
    </submittedName>
</protein>
<organism evidence="3 4">
    <name type="scientific">Nocardioides aquiterrae</name>
    <dbReference type="NCBI Taxonomy" id="203799"/>
    <lineage>
        <taxon>Bacteria</taxon>
        <taxon>Bacillati</taxon>
        <taxon>Actinomycetota</taxon>
        <taxon>Actinomycetes</taxon>
        <taxon>Propionibacteriales</taxon>
        <taxon>Nocardioidaceae</taxon>
        <taxon>Nocardioides</taxon>
    </lineage>
</organism>
<dbReference type="Pfam" id="PF08241">
    <property type="entry name" value="Methyltransf_11"/>
    <property type="match status" value="1"/>
</dbReference>
<evidence type="ECO:0000256" key="1">
    <source>
        <dbReference type="SAM" id="MobiDB-lite"/>
    </source>
</evidence>
<sequence length="225" mass="24151">MHPVPTFRVRPKRPATSPGEAEAGAWVVPVMSGLESAFCRSAPWRWFARRAVLPWALCGRSLSGEVLEIGGGSGAMAAGVASSFPHIQLTTIDLDADMVRAARSALGGHSNVTVGAADVTALPFDDGSFDTVTSYLMLHHVIAWKDALREVARVLRPGGAFVGYDLTKRRLARALHTADRSPHHIIAPEELTLGLRNAGFLEVDVRPTLAGHVMRFRAVTTDDPA</sequence>
<accession>A0ABP4EW36</accession>